<dbReference type="AlphaFoldDB" id="G7IBI8"/>
<dbReference type="PROSITE" id="PS51375">
    <property type="entry name" value="PPR"/>
    <property type="match status" value="1"/>
</dbReference>
<evidence type="ECO:0000256" key="2">
    <source>
        <dbReference type="ARBA" id="ARBA00022737"/>
    </source>
</evidence>
<organism evidence="4 6">
    <name type="scientific">Medicago truncatula</name>
    <name type="common">Barrel medic</name>
    <name type="synonym">Medicago tribuloides</name>
    <dbReference type="NCBI Taxonomy" id="3880"/>
    <lineage>
        <taxon>Eukaryota</taxon>
        <taxon>Viridiplantae</taxon>
        <taxon>Streptophyta</taxon>
        <taxon>Embryophyta</taxon>
        <taxon>Tracheophyta</taxon>
        <taxon>Spermatophyta</taxon>
        <taxon>Magnoliopsida</taxon>
        <taxon>eudicotyledons</taxon>
        <taxon>Gunneridae</taxon>
        <taxon>Pentapetalae</taxon>
        <taxon>rosids</taxon>
        <taxon>fabids</taxon>
        <taxon>Fabales</taxon>
        <taxon>Fabaceae</taxon>
        <taxon>Papilionoideae</taxon>
        <taxon>50 kb inversion clade</taxon>
        <taxon>NPAAA clade</taxon>
        <taxon>Hologalegina</taxon>
        <taxon>IRL clade</taxon>
        <taxon>Trifolieae</taxon>
        <taxon>Medicago</taxon>
    </lineage>
</organism>
<evidence type="ECO:0000256" key="1">
    <source>
        <dbReference type="ARBA" id="ARBA00007626"/>
    </source>
</evidence>
<evidence type="ECO:0000313" key="6">
    <source>
        <dbReference type="Proteomes" id="UP000002051"/>
    </source>
</evidence>
<dbReference type="PANTHER" id="PTHR46128">
    <property type="entry name" value="MITOCHONDRIAL GROUP I INTRON SPLICING FACTOR CCM1"/>
    <property type="match status" value="1"/>
</dbReference>
<dbReference type="PaxDb" id="3880-AES60727"/>
<dbReference type="Proteomes" id="UP000002051">
    <property type="component" value="Unassembled WGS sequence"/>
</dbReference>
<name>G7IBI8_MEDTR</name>
<dbReference type="HOGENOM" id="CLU_002706_49_0_1"/>
<dbReference type="EMBL" id="CM001217">
    <property type="protein sequence ID" value="AES60727.1"/>
    <property type="molecule type" value="Genomic_DNA"/>
</dbReference>
<sequence length="400" mass="44576">MILLRNNVVNVEKIYVGSTVSVSSIIPNKFTPRTRFVSSFASAYASQLASYPNTIWSGPLPVTYPRESSHTCSCAVLCFNIMLSNGMAPISNYNFVLESLVKVGSYPTVFSLFNKLDESTQDIHTWAILIKCHSVDGNMSSAISLFHKIIDTGHHPTAGTLYSLLYGFCDRHQIHKAMHFYNYIILKKGFQLDHKCYLVLIKGLCKIGETHTAIQLLRRALQTDEEDRLVNQAYDLYSEMIHVNNISPDSCTYSHLVYGYCILGQFKQAIDFFIELEALRTGSPTHPPTLVTAERDVKSAIGQFKEALDLLIIELEASRTAASPTPPTLVTERDVKSARSVAAVMIKGGVKPNVACYRSVYDGLYKGQGGSKSNLMNKIEKKVKKLLLSVPYEFNGISYD</sequence>
<dbReference type="SUPFAM" id="SSF81901">
    <property type="entry name" value="HCP-like"/>
    <property type="match status" value="1"/>
</dbReference>
<feature type="repeat" description="PPR" evidence="3">
    <location>
        <begin position="122"/>
        <end position="156"/>
    </location>
</feature>
<protein>
    <submittedName>
        <fullName evidence="4">PPR domain protein</fullName>
    </submittedName>
</protein>
<dbReference type="Pfam" id="PF12854">
    <property type="entry name" value="PPR_1"/>
    <property type="match status" value="1"/>
</dbReference>
<keyword evidence="6" id="KW-1185">Reference proteome</keyword>
<dbReference type="eggNOG" id="KOG4197">
    <property type="taxonomic scope" value="Eukaryota"/>
</dbReference>
<proteinExistence type="inferred from homology"/>
<evidence type="ECO:0000256" key="3">
    <source>
        <dbReference type="PROSITE-ProRule" id="PRU00708"/>
    </source>
</evidence>
<dbReference type="EnsemblPlants" id="AES60727">
    <property type="protein sequence ID" value="AES60727"/>
    <property type="gene ID" value="MTR_1g064170"/>
</dbReference>
<evidence type="ECO:0000313" key="4">
    <source>
        <dbReference type="EMBL" id="AES60727.1"/>
    </source>
</evidence>
<keyword evidence="2" id="KW-0677">Repeat</keyword>
<dbReference type="InterPro" id="IPR050872">
    <property type="entry name" value="PPR_P_subfamily"/>
</dbReference>
<reference evidence="4 6" key="2">
    <citation type="journal article" date="2014" name="BMC Genomics">
        <title>An improved genome release (version Mt4.0) for the model legume Medicago truncatula.</title>
        <authorList>
            <person name="Tang H."/>
            <person name="Krishnakumar V."/>
            <person name="Bidwell S."/>
            <person name="Rosen B."/>
            <person name="Chan A."/>
            <person name="Zhou S."/>
            <person name="Gentzbittel L."/>
            <person name="Childs K.L."/>
            <person name="Yandell M."/>
            <person name="Gundlach H."/>
            <person name="Mayer K.F."/>
            <person name="Schwartz D.C."/>
            <person name="Town C.D."/>
        </authorList>
    </citation>
    <scope>GENOME REANNOTATION</scope>
    <source>
        <strain evidence="5 6">cv. Jemalong A17</strain>
    </source>
</reference>
<dbReference type="Gene3D" id="1.25.40.10">
    <property type="entry name" value="Tetratricopeptide repeat domain"/>
    <property type="match status" value="2"/>
</dbReference>
<dbReference type="Pfam" id="PF01535">
    <property type="entry name" value="PPR"/>
    <property type="match status" value="2"/>
</dbReference>
<reference evidence="5" key="3">
    <citation type="submission" date="2015-04" db="UniProtKB">
        <authorList>
            <consortium name="EnsemblPlants"/>
        </authorList>
    </citation>
    <scope>IDENTIFICATION</scope>
    <source>
        <strain evidence="5">cv. Jemalong A17</strain>
    </source>
</reference>
<dbReference type="InterPro" id="IPR011990">
    <property type="entry name" value="TPR-like_helical_dom_sf"/>
</dbReference>
<accession>G7IBI8</accession>
<dbReference type="NCBIfam" id="TIGR00756">
    <property type="entry name" value="PPR"/>
    <property type="match status" value="1"/>
</dbReference>
<dbReference type="InterPro" id="IPR002885">
    <property type="entry name" value="PPR_rpt"/>
</dbReference>
<reference evidence="4 6" key="1">
    <citation type="journal article" date="2011" name="Nature">
        <title>The Medicago genome provides insight into the evolution of rhizobial symbioses.</title>
        <authorList>
            <person name="Young N.D."/>
            <person name="Debelle F."/>
            <person name="Oldroyd G.E."/>
            <person name="Geurts R."/>
            <person name="Cannon S.B."/>
            <person name="Udvardi M.K."/>
            <person name="Benedito V.A."/>
            <person name="Mayer K.F."/>
            <person name="Gouzy J."/>
            <person name="Schoof H."/>
            <person name="Van de Peer Y."/>
            <person name="Proost S."/>
            <person name="Cook D.R."/>
            <person name="Meyers B.C."/>
            <person name="Spannagl M."/>
            <person name="Cheung F."/>
            <person name="De Mita S."/>
            <person name="Krishnakumar V."/>
            <person name="Gundlach H."/>
            <person name="Zhou S."/>
            <person name="Mudge J."/>
            <person name="Bharti A.K."/>
            <person name="Murray J.D."/>
            <person name="Naoumkina M.A."/>
            <person name="Rosen B."/>
            <person name="Silverstein K.A."/>
            <person name="Tang H."/>
            <person name="Rombauts S."/>
            <person name="Zhao P.X."/>
            <person name="Zhou P."/>
            <person name="Barbe V."/>
            <person name="Bardou P."/>
            <person name="Bechner M."/>
            <person name="Bellec A."/>
            <person name="Berger A."/>
            <person name="Berges H."/>
            <person name="Bidwell S."/>
            <person name="Bisseling T."/>
            <person name="Choisne N."/>
            <person name="Couloux A."/>
            <person name="Denny R."/>
            <person name="Deshpande S."/>
            <person name="Dai X."/>
            <person name="Doyle J.J."/>
            <person name="Dudez A.M."/>
            <person name="Farmer A.D."/>
            <person name="Fouteau S."/>
            <person name="Franken C."/>
            <person name="Gibelin C."/>
            <person name="Gish J."/>
            <person name="Goldstein S."/>
            <person name="Gonzalez A.J."/>
            <person name="Green P.J."/>
            <person name="Hallab A."/>
            <person name="Hartog M."/>
            <person name="Hua A."/>
            <person name="Humphray S.J."/>
            <person name="Jeong D.H."/>
            <person name="Jing Y."/>
            <person name="Jocker A."/>
            <person name="Kenton S.M."/>
            <person name="Kim D.J."/>
            <person name="Klee K."/>
            <person name="Lai H."/>
            <person name="Lang C."/>
            <person name="Lin S."/>
            <person name="Macmil S.L."/>
            <person name="Magdelenat G."/>
            <person name="Matthews L."/>
            <person name="McCorrison J."/>
            <person name="Monaghan E.L."/>
            <person name="Mun J.H."/>
            <person name="Najar F.Z."/>
            <person name="Nicholson C."/>
            <person name="Noirot C."/>
            <person name="O'Bleness M."/>
            <person name="Paule C.R."/>
            <person name="Poulain J."/>
            <person name="Prion F."/>
            <person name="Qin B."/>
            <person name="Qu C."/>
            <person name="Retzel E.F."/>
            <person name="Riddle C."/>
            <person name="Sallet E."/>
            <person name="Samain S."/>
            <person name="Samson N."/>
            <person name="Sanders I."/>
            <person name="Saurat O."/>
            <person name="Scarpelli C."/>
            <person name="Schiex T."/>
            <person name="Segurens B."/>
            <person name="Severin A.J."/>
            <person name="Sherrier D.J."/>
            <person name="Shi R."/>
            <person name="Sims S."/>
            <person name="Singer S.R."/>
            <person name="Sinharoy S."/>
            <person name="Sterck L."/>
            <person name="Viollet A."/>
            <person name="Wang B.B."/>
            <person name="Wang K."/>
            <person name="Wang M."/>
            <person name="Wang X."/>
            <person name="Warfsmann J."/>
            <person name="Weissenbach J."/>
            <person name="White D.D."/>
            <person name="White J.D."/>
            <person name="Wiley G.B."/>
            <person name="Wincker P."/>
            <person name="Xing Y."/>
            <person name="Yang L."/>
            <person name="Yao Z."/>
            <person name="Ying F."/>
            <person name="Zhai J."/>
            <person name="Zhou L."/>
            <person name="Zuber A."/>
            <person name="Denarie J."/>
            <person name="Dixon R.A."/>
            <person name="May G.D."/>
            <person name="Schwartz D.C."/>
            <person name="Rogers J."/>
            <person name="Quetier F."/>
            <person name="Town C.D."/>
            <person name="Roe B.A."/>
        </authorList>
    </citation>
    <scope>NUCLEOTIDE SEQUENCE [LARGE SCALE GENOMIC DNA]</scope>
    <source>
        <strain evidence="4">A17</strain>
        <strain evidence="5 6">cv. Jemalong A17</strain>
    </source>
</reference>
<comment type="similarity">
    <text evidence="1">Belongs to the PPR family. P subfamily.</text>
</comment>
<evidence type="ECO:0000313" key="5">
    <source>
        <dbReference type="EnsemblPlants" id="AES60727"/>
    </source>
</evidence>
<dbReference type="PANTHER" id="PTHR46128:SF211">
    <property type="entry name" value="PENTACOTRIPEPTIDE-REPEAT REGION OF PRORP DOMAIN-CONTAINING PROTEIN"/>
    <property type="match status" value="1"/>
</dbReference>
<gene>
    <name evidence="4" type="ordered locus">MTR_1g064170</name>
</gene>